<dbReference type="KEGG" id="nec:KGD82_12060"/>
<evidence type="ECO:0000313" key="1">
    <source>
        <dbReference type="EMBL" id="QVJ02879.1"/>
    </source>
</evidence>
<dbReference type="EMBL" id="CP074402">
    <property type="protein sequence ID" value="QVJ02879.1"/>
    <property type="molecule type" value="Genomic_DNA"/>
</dbReference>
<name>A0A975LBN2_9ACTN</name>
<organism evidence="1 2">
    <name type="scientific">Nocardiopsis eucommiae</name>
    <dbReference type="NCBI Taxonomy" id="2831970"/>
    <lineage>
        <taxon>Bacteria</taxon>
        <taxon>Bacillati</taxon>
        <taxon>Actinomycetota</taxon>
        <taxon>Actinomycetes</taxon>
        <taxon>Streptosporangiales</taxon>
        <taxon>Nocardiopsidaceae</taxon>
        <taxon>Nocardiopsis</taxon>
    </lineage>
</organism>
<dbReference type="Pfam" id="PF19828">
    <property type="entry name" value="DUF6309"/>
    <property type="match status" value="1"/>
</dbReference>
<dbReference type="AlphaFoldDB" id="A0A975LBN2"/>
<dbReference type="InterPro" id="IPR046276">
    <property type="entry name" value="DUF6309"/>
</dbReference>
<evidence type="ECO:0000313" key="2">
    <source>
        <dbReference type="Proteomes" id="UP000682416"/>
    </source>
</evidence>
<keyword evidence="2" id="KW-1185">Reference proteome</keyword>
<gene>
    <name evidence="1" type="ORF">KGD82_12060</name>
</gene>
<accession>A0A975LBN2</accession>
<proteinExistence type="predicted"/>
<protein>
    <submittedName>
        <fullName evidence="1">Uncharacterized protein</fullName>
    </submittedName>
</protein>
<dbReference type="Proteomes" id="UP000682416">
    <property type="component" value="Chromosome"/>
</dbReference>
<sequence>MKLIGTVPFSRVLEVYWADHPVDRPHESNTNQDGEDVLHMADDLLGVWHRVLLSRDEVLGVVLPWHLSEGGGRELVPRSGRTVGEAADLVRSGGAEMAEANPVCSRKLDLFQEAPLTPVYLSTVPVPHSDYADLRVRTGLIHLDGLHRTVAWAVSGRLSLDEETEAFVAGTPDTAPAG</sequence>
<reference evidence="1" key="1">
    <citation type="submission" date="2021-05" db="EMBL/GenBank/DDBJ databases">
        <authorList>
            <person name="Kaiqin L."/>
            <person name="Jian G."/>
        </authorList>
    </citation>
    <scope>NUCLEOTIDE SEQUENCE</scope>
    <source>
        <strain evidence="1">HDS5</strain>
    </source>
</reference>